<reference evidence="2" key="1">
    <citation type="journal article" date="2005" name="PLoS Biol.">
        <title>The genomes of Oryza sativa: a history of duplications.</title>
        <authorList>
            <person name="Yu J."/>
            <person name="Wang J."/>
            <person name="Lin W."/>
            <person name="Li S."/>
            <person name="Li H."/>
            <person name="Zhou J."/>
            <person name="Ni P."/>
            <person name="Dong W."/>
            <person name="Hu S."/>
            <person name="Zeng C."/>
            <person name="Zhang J."/>
            <person name="Zhang Y."/>
            <person name="Li R."/>
            <person name="Xu Z."/>
            <person name="Li S."/>
            <person name="Li X."/>
            <person name="Zheng H."/>
            <person name="Cong L."/>
            <person name="Lin L."/>
            <person name="Yin J."/>
            <person name="Geng J."/>
            <person name="Li G."/>
            <person name="Shi J."/>
            <person name="Liu J."/>
            <person name="Lv H."/>
            <person name="Li J."/>
            <person name="Wang J."/>
            <person name="Deng Y."/>
            <person name="Ran L."/>
            <person name="Shi X."/>
            <person name="Wang X."/>
            <person name="Wu Q."/>
            <person name="Li C."/>
            <person name="Ren X."/>
            <person name="Wang J."/>
            <person name="Wang X."/>
            <person name="Li D."/>
            <person name="Liu D."/>
            <person name="Zhang X."/>
            <person name="Ji Z."/>
            <person name="Zhao W."/>
            <person name="Sun Y."/>
            <person name="Zhang Z."/>
            <person name="Bao J."/>
            <person name="Han Y."/>
            <person name="Dong L."/>
            <person name="Ji J."/>
            <person name="Chen P."/>
            <person name="Wu S."/>
            <person name="Liu J."/>
            <person name="Xiao Y."/>
            <person name="Bu D."/>
            <person name="Tan J."/>
            <person name="Yang L."/>
            <person name="Ye C."/>
            <person name="Zhang J."/>
            <person name="Xu J."/>
            <person name="Zhou Y."/>
            <person name="Yu Y."/>
            <person name="Zhang B."/>
            <person name="Zhuang S."/>
            <person name="Wei H."/>
            <person name="Liu B."/>
            <person name="Lei M."/>
            <person name="Yu H."/>
            <person name="Li Y."/>
            <person name="Xu H."/>
            <person name="Wei S."/>
            <person name="He X."/>
            <person name="Fang L."/>
            <person name="Zhang Z."/>
            <person name="Zhang Y."/>
            <person name="Huang X."/>
            <person name="Su Z."/>
            <person name="Tong W."/>
            <person name="Li J."/>
            <person name="Tong Z."/>
            <person name="Li S."/>
            <person name="Ye J."/>
            <person name="Wang L."/>
            <person name="Fang L."/>
            <person name="Lei T."/>
            <person name="Chen C."/>
            <person name="Chen H."/>
            <person name="Xu Z."/>
            <person name="Li H."/>
            <person name="Huang H."/>
            <person name="Zhang F."/>
            <person name="Xu H."/>
            <person name="Li N."/>
            <person name="Zhao C."/>
            <person name="Li S."/>
            <person name="Dong L."/>
            <person name="Huang Y."/>
            <person name="Li L."/>
            <person name="Xi Y."/>
            <person name="Qi Q."/>
            <person name="Li W."/>
            <person name="Zhang B."/>
            <person name="Hu W."/>
            <person name="Zhang Y."/>
            <person name="Tian X."/>
            <person name="Jiao Y."/>
            <person name="Liang X."/>
            <person name="Jin J."/>
            <person name="Gao L."/>
            <person name="Zheng W."/>
            <person name="Hao B."/>
            <person name="Liu S."/>
            <person name="Wang W."/>
            <person name="Yuan L."/>
            <person name="Cao M."/>
            <person name="McDermott J."/>
            <person name="Samudrala R."/>
            <person name="Wang J."/>
            <person name="Wong G.K."/>
            <person name="Yang H."/>
        </authorList>
    </citation>
    <scope>NUCLEOTIDE SEQUENCE [LARGE SCALE GENOMIC DNA]</scope>
</reference>
<dbReference type="Proteomes" id="UP000007752">
    <property type="component" value="Chromosome 3"/>
</dbReference>
<evidence type="ECO:0000313" key="2">
    <source>
        <dbReference type="EMBL" id="EAZ27766.1"/>
    </source>
</evidence>
<dbReference type="AlphaFoldDB" id="A3AKC7"/>
<evidence type="ECO:0000256" key="1">
    <source>
        <dbReference type="SAM" id="MobiDB-lite"/>
    </source>
</evidence>
<feature type="region of interest" description="Disordered" evidence="1">
    <location>
        <begin position="21"/>
        <end position="44"/>
    </location>
</feature>
<proteinExistence type="predicted"/>
<gene>
    <name evidence="2" type="ORF">OsJ_11714</name>
</gene>
<accession>A3AKC7</accession>
<dbReference type="EMBL" id="CM000140">
    <property type="protein sequence ID" value="EAZ27766.1"/>
    <property type="molecule type" value="Genomic_DNA"/>
</dbReference>
<sequence length="69" mass="6926">MAVPRRDLAAVAAGVAVAAAGGLDGDDSGGLGGGRNIDWGLDRGQEGEPMAIEMGLTLSKTRKDDQTGE</sequence>
<name>A3AKC7_ORYSJ</name>
<protein>
    <submittedName>
        <fullName evidence="2">Uncharacterized protein</fullName>
    </submittedName>
</protein>
<organism evidence="2">
    <name type="scientific">Oryza sativa subsp. japonica</name>
    <name type="common">Rice</name>
    <dbReference type="NCBI Taxonomy" id="39947"/>
    <lineage>
        <taxon>Eukaryota</taxon>
        <taxon>Viridiplantae</taxon>
        <taxon>Streptophyta</taxon>
        <taxon>Embryophyta</taxon>
        <taxon>Tracheophyta</taxon>
        <taxon>Spermatophyta</taxon>
        <taxon>Magnoliopsida</taxon>
        <taxon>Liliopsida</taxon>
        <taxon>Poales</taxon>
        <taxon>Poaceae</taxon>
        <taxon>BOP clade</taxon>
        <taxon>Oryzoideae</taxon>
        <taxon>Oryzeae</taxon>
        <taxon>Oryzinae</taxon>
        <taxon>Oryza</taxon>
        <taxon>Oryza sativa</taxon>
    </lineage>
</organism>
<reference evidence="2" key="2">
    <citation type="submission" date="2008-12" db="EMBL/GenBank/DDBJ databases">
        <title>Improved gene annotation of the rice (Oryza sativa) genomes.</title>
        <authorList>
            <person name="Wang J."/>
            <person name="Li R."/>
            <person name="Fan W."/>
            <person name="Huang Q."/>
            <person name="Zhang J."/>
            <person name="Zhou Y."/>
            <person name="Hu Y."/>
            <person name="Zi S."/>
            <person name="Li J."/>
            <person name="Ni P."/>
            <person name="Zheng H."/>
            <person name="Zhang Y."/>
            <person name="Zhao M."/>
            <person name="Hao Q."/>
            <person name="McDermott J."/>
            <person name="Samudrala R."/>
            <person name="Kristiansen K."/>
            <person name="Wong G.K.-S."/>
        </authorList>
    </citation>
    <scope>NUCLEOTIDE SEQUENCE</scope>
</reference>